<evidence type="ECO:0000256" key="3">
    <source>
        <dbReference type="ARBA" id="ARBA00022525"/>
    </source>
</evidence>
<dbReference type="EMBL" id="JAQNDN010000022">
    <property type="protein sequence ID" value="MDC0673427.1"/>
    <property type="molecule type" value="Genomic_DNA"/>
</dbReference>
<dbReference type="InterPro" id="IPR051648">
    <property type="entry name" value="CWI-Assembly_Regulator"/>
</dbReference>
<dbReference type="InterPro" id="IPR032675">
    <property type="entry name" value="LRR_dom_sf"/>
</dbReference>
<keyword evidence="3" id="KW-0964">Secreted</keyword>
<name>A0ABT5BGZ6_9BACT</name>
<dbReference type="RefSeq" id="WP_272006429.1">
    <property type="nucleotide sequence ID" value="NZ_JAQNDN010000022.1"/>
</dbReference>
<proteinExistence type="predicted"/>
<dbReference type="PANTHER" id="PTHR31018">
    <property type="entry name" value="SPORULATION-SPECIFIC PROTEIN-RELATED"/>
    <property type="match status" value="1"/>
</dbReference>
<comment type="subcellular location">
    <subcellularLocation>
        <location evidence="1">Secreted</location>
        <location evidence="1">Cell wall</location>
    </subcellularLocation>
</comment>
<evidence type="ECO:0000313" key="9">
    <source>
        <dbReference type="Proteomes" id="UP001217838"/>
    </source>
</evidence>
<dbReference type="Gene3D" id="3.80.20.20">
    <property type="entry name" value="Receptor L-domain"/>
    <property type="match status" value="1"/>
</dbReference>
<organism evidence="8 9">
    <name type="scientific">Nannocystis radixulma</name>
    <dbReference type="NCBI Taxonomy" id="2995305"/>
    <lineage>
        <taxon>Bacteria</taxon>
        <taxon>Pseudomonadati</taxon>
        <taxon>Myxococcota</taxon>
        <taxon>Polyangia</taxon>
        <taxon>Nannocystales</taxon>
        <taxon>Nannocystaceae</taxon>
        <taxon>Nannocystis</taxon>
    </lineage>
</organism>
<feature type="signal peptide" evidence="7">
    <location>
        <begin position="1"/>
        <end position="20"/>
    </location>
</feature>
<evidence type="ECO:0000256" key="4">
    <source>
        <dbReference type="ARBA" id="ARBA00022729"/>
    </source>
</evidence>
<dbReference type="PANTHER" id="PTHR31018:SF3">
    <property type="entry name" value="RECEPTOR PROTEIN-TYROSINE KINASE"/>
    <property type="match status" value="1"/>
</dbReference>
<accession>A0ABT5BGZ6</accession>
<protein>
    <submittedName>
        <fullName evidence="8">Leucine-rich repeat domain-containing protein</fullName>
    </submittedName>
</protein>
<dbReference type="Proteomes" id="UP001217838">
    <property type="component" value="Unassembled WGS sequence"/>
</dbReference>
<evidence type="ECO:0000256" key="5">
    <source>
        <dbReference type="ARBA" id="ARBA00023180"/>
    </source>
</evidence>
<comment type="caution">
    <text evidence="8">The sequence shown here is derived from an EMBL/GenBank/DDBJ whole genome shotgun (WGS) entry which is preliminary data.</text>
</comment>
<dbReference type="Gene3D" id="3.80.10.10">
    <property type="entry name" value="Ribonuclease Inhibitor"/>
    <property type="match status" value="1"/>
</dbReference>
<evidence type="ECO:0000256" key="7">
    <source>
        <dbReference type="SAM" id="SignalP"/>
    </source>
</evidence>
<reference evidence="8 9" key="1">
    <citation type="submission" date="2022-11" db="EMBL/GenBank/DDBJ databases">
        <title>Minimal conservation of predation-associated metabolite biosynthetic gene clusters underscores biosynthetic potential of Myxococcota including descriptions for ten novel species: Archangium lansinium sp. nov., Myxococcus landrumus sp. nov., Nannocystis bai.</title>
        <authorList>
            <person name="Ahearne A."/>
            <person name="Stevens C."/>
            <person name="Dowd S."/>
        </authorList>
    </citation>
    <scope>NUCLEOTIDE SEQUENCE [LARGE SCALE GENOMIC DNA]</scope>
    <source>
        <strain evidence="8 9">NCELM</strain>
    </source>
</reference>
<dbReference type="SUPFAM" id="SSF52058">
    <property type="entry name" value="L domain-like"/>
    <property type="match status" value="2"/>
</dbReference>
<sequence>MRWICVVALLVACTPPPLEGDAGTTTETGTTTTTGATTEGAPTTTDGAATSASETVDTTSSPPMGVCPEGDVVLKTQDDVVAVAGCVEFPGDVTVQRDVVDLAPLAGVRRIAGTLTVGGYTHALESMVTSLEAFAELEHVGGLELTNVDVAHLLTFSGLTEVPGSVAIVGFDRVDTLEGLHNITQIGGHLRISGLDGLSDLTGLRGLERVGAGLQLDNLYITDLHGLESLTTIGEPGGEPALVWFAYLQHLTSLDALMVDWHDAIDFALTNTSVSDLGVFTGVSELHGIALESNPLTSLAGLESLVHAGGSLRFVSNNQLVDIGALASLQTLGGLDISSAPFDDLSPLVSLTHLGSLTVSHSDFTDLAPLPALQQLDHVDLFLNSELVDLTLLAGVTSLESLRLYHNGALVDMPELSGLAEVKGDVYIGDNASLPGLGDLAALKTIGGRLAVVVNPALPQADAVAWADAIAVAGDRKIAGNKDSGPPLDPCPWNGDGECDQPYVCADDTDDDCCQGFCE</sequence>
<evidence type="ECO:0000256" key="1">
    <source>
        <dbReference type="ARBA" id="ARBA00004191"/>
    </source>
</evidence>
<dbReference type="InterPro" id="IPR036941">
    <property type="entry name" value="Rcpt_L-dom_sf"/>
</dbReference>
<evidence type="ECO:0000313" key="8">
    <source>
        <dbReference type="EMBL" id="MDC0673427.1"/>
    </source>
</evidence>
<keyword evidence="2" id="KW-0134">Cell wall</keyword>
<gene>
    <name evidence="8" type="ORF">POL58_37125</name>
</gene>
<evidence type="ECO:0000256" key="6">
    <source>
        <dbReference type="SAM" id="MobiDB-lite"/>
    </source>
</evidence>
<keyword evidence="4 7" id="KW-0732">Signal</keyword>
<keyword evidence="9" id="KW-1185">Reference proteome</keyword>
<evidence type="ECO:0000256" key="2">
    <source>
        <dbReference type="ARBA" id="ARBA00022512"/>
    </source>
</evidence>
<keyword evidence="5" id="KW-0325">Glycoprotein</keyword>
<feature type="region of interest" description="Disordered" evidence="6">
    <location>
        <begin position="16"/>
        <end position="64"/>
    </location>
</feature>
<feature type="compositionally biased region" description="Low complexity" evidence="6">
    <location>
        <begin position="19"/>
        <end position="55"/>
    </location>
</feature>
<feature type="chain" id="PRO_5045721947" evidence="7">
    <location>
        <begin position="21"/>
        <end position="519"/>
    </location>
</feature>